<feature type="compositionally biased region" description="Basic and acidic residues" evidence="10">
    <location>
        <begin position="368"/>
        <end position="378"/>
    </location>
</feature>
<evidence type="ECO:0000256" key="8">
    <source>
        <dbReference type="ARBA" id="ARBA00023242"/>
    </source>
</evidence>
<feature type="compositionally biased region" description="Polar residues" evidence="10">
    <location>
        <begin position="355"/>
        <end position="367"/>
    </location>
</feature>
<evidence type="ECO:0000256" key="10">
    <source>
        <dbReference type="SAM" id="MobiDB-lite"/>
    </source>
</evidence>
<keyword evidence="8" id="KW-0539">Nucleus</keyword>
<dbReference type="AlphaFoldDB" id="A0AAV6IK90"/>
<feature type="repeat" description="WD" evidence="9">
    <location>
        <begin position="121"/>
        <end position="152"/>
    </location>
</feature>
<dbReference type="GO" id="GO:0006281">
    <property type="term" value="P:DNA repair"/>
    <property type="evidence" value="ECO:0007669"/>
    <property type="project" value="UniProtKB-KW"/>
</dbReference>
<sequence>MTEATTCLLGRRYNARFYDGVFVEHESGDNLLKLKQHVNFEFITVVWEHLASGADGGELVIWKLHTTEVGQAWKVLKTLSFHRKDVLDLQWSTDGEFLVSGSVDNSCIIWDVSRGSVHQILDAHQHYVQGVAWDPLAKYIASLSSDRTCRIYVNKPQSKAKGNEKMNYVCQHVIAKAEPQIVDESKSVKHHLFHDETLPSFFRRLAWSPDGSFLLVPAGSCRISPASEPVNTSYVFSRNDLTRPALLLPGASKPVVAVRFCPLAFRLRASNSAAFFRLPHRLVFAVATLNSLYIYDTEGIQPIAILAGLHYAAITDIAWSPSGKYLALSSQDEGKKLVGDESKGAVQKPDDNGMEGSQNKGILSSDSGKTEIEKDEGKQPSATPATPVVTPLQNKPAKRRITPMAID</sequence>
<evidence type="ECO:0000259" key="11">
    <source>
        <dbReference type="Pfam" id="PF24105"/>
    </source>
</evidence>
<dbReference type="PROSITE" id="PS50082">
    <property type="entry name" value="WD_REPEATS_2"/>
    <property type="match status" value="2"/>
</dbReference>
<dbReference type="InterPro" id="IPR036322">
    <property type="entry name" value="WD40_repeat_dom_sf"/>
</dbReference>
<protein>
    <recommendedName>
        <fullName evidence="11">CAF1B/HIR1 beta-propeller domain-containing protein</fullName>
    </recommendedName>
</protein>
<dbReference type="GO" id="GO:0005634">
    <property type="term" value="C:nucleus"/>
    <property type="evidence" value="ECO:0007669"/>
    <property type="project" value="UniProtKB-SubCell"/>
</dbReference>
<organism evidence="12 13">
    <name type="scientific">Rhododendron griersonianum</name>
    <dbReference type="NCBI Taxonomy" id="479676"/>
    <lineage>
        <taxon>Eukaryota</taxon>
        <taxon>Viridiplantae</taxon>
        <taxon>Streptophyta</taxon>
        <taxon>Embryophyta</taxon>
        <taxon>Tracheophyta</taxon>
        <taxon>Spermatophyta</taxon>
        <taxon>Magnoliopsida</taxon>
        <taxon>eudicotyledons</taxon>
        <taxon>Gunneridae</taxon>
        <taxon>Pentapetalae</taxon>
        <taxon>asterids</taxon>
        <taxon>Ericales</taxon>
        <taxon>Ericaceae</taxon>
        <taxon>Ericoideae</taxon>
        <taxon>Rhodoreae</taxon>
        <taxon>Rhododendron</taxon>
    </lineage>
</organism>
<dbReference type="InterPro" id="IPR045145">
    <property type="entry name" value="PTHR15271"/>
</dbReference>
<dbReference type="PANTHER" id="PTHR15271">
    <property type="entry name" value="CHROMATIN ASSEMBLY FACTOR 1 SUBUNIT B"/>
    <property type="match status" value="1"/>
</dbReference>
<keyword evidence="13" id="KW-1185">Reference proteome</keyword>
<evidence type="ECO:0000256" key="9">
    <source>
        <dbReference type="PROSITE-ProRule" id="PRU00221"/>
    </source>
</evidence>
<comment type="caution">
    <text evidence="12">The sequence shown here is derived from an EMBL/GenBank/DDBJ whole genome shotgun (WGS) entry which is preliminary data.</text>
</comment>
<feature type="compositionally biased region" description="Basic and acidic residues" evidence="10">
    <location>
        <begin position="337"/>
        <end position="351"/>
    </location>
</feature>
<evidence type="ECO:0000256" key="2">
    <source>
        <dbReference type="ARBA" id="ARBA00007306"/>
    </source>
</evidence>
<dbReference type="GO" id="GO:0006334">
    <property type="term" value="P:nucleosome assembly"/>
    <property type="evidence" value="ECO:0007669"/>
    <property type="project" value="TreeGrafter"/>
</dbReference>
<keyword evidence="5" id="KW-0227">DNA damage</keyword>
<feature type="domain" description="CAF1B/HIR1 beta-propeller" evidence="11">
    <location>
        <begin position="30"/>
        <end position="332"/>
    </location>
</feature>
<feature type="region of interest" description="Disordered" evidence="10">
    <location>
        <begin position="337"/>
        <end position="407"/>
    </location>
</feature>
<dbReference type="PROSITE" id="PS50294">
    <property type="entry name" value="WD_REPEATS_REGION"/>
    <property type="match status" value="1"/>
</dbReference>
<feature type="compositionally biased region" description="Low complexity" evidence="10">
    <location>
        <begin position="382"/>
        <end position="391"/>
    </location>
</feature>
<reference evidence="12" key="1">
    <citation type="submission" date="2020-08" db="EMBL/GenBank/DDBJ databases">
        <title>Plant Genome Project.</title>
        <authorList>
            <person name="Zhang R.-G."/>
        </authorList>
    </citation>
    <scope>NUCLEOTIDE SEQUENCE</scope>
    <source>
        <strain evidence="12">WSP0</strain>
        <tissue evidence="12">Leaf</tissue>
    </source>
</reference>
<evidence type="ECO:0000256" key="7">
    <source>
        <dbReference type="ARBA" id="ARBA00023204"/>
    </source>
</evidence>
<dbReference type="GO" id="GO:0006335">
    <property type="term" value="P:DNA replication-dependent chromatin assembly"/>
    <property type="evidence" value="ECO:0007669"/>
    <property type="project" value="InterPro"/>
</dbReference>
<gene>
    <name evidence="12" type="ORF">RHGRI_029685</name>
</gene>
<evidence type="ECO:0000313" key="13">
    <source>
        <dbReference type="Proteomes" id="UP000823749"/>
    </source>
</evidence>
<comment type="similarity">
    <text evidence="2">Belongs to the WD repeat HIR1 family.</text>
</comment>
<dbReference type="Proteomes" id="UP000823749">
    <property type="component" value="Chromosome 10"/>
</dbReference>
<evidence type="ECO:0000256" key="3">
    <source>
        <dbReference type="ARBA" id="ARBA00022574"/>
    </source>
</evidence>
<feature type="repeat" description="WD" evidence="9">
    <location>
        <begin position="79"/>
        <end position="120"/>
    </location>
</feature>
<evidence type="ECO:0000256" key="5">
    <source>
        <dbReference type="ARBA" id="ARBA00022763"/>
    </source>
</evidence>
<comment type="subcellular location">
    <subcellularLocation>
        <location evidence="1">Nucleus</location>
    </subcellularLocation>
</comment>
<dbReference type="Gene3D" id="2.130.10.10">
    <property type="entry name" value="YVTN repeat-like/Quinoprotein amine dehydrogenase"/>
    <property type="match status" value="2"/>
</dbReference>
<dbReference type="SUPFAM" id="SSF50978">
    <property type="entry name" value="WD40 repeat-like"/>
    <property type="match status" value="1"/>
</dbReference>
<evidence type="ECO:0000256" key="6">
    <source>
        <dbReference type="ARBA" id="ARBA00022853"/>
    </source>
</evidence>
<evidence type="ECO:0000256" key="1">
    <source>
        <dbReference type="ARBA" id="ARBA00004123"/>
    </source>
</evidence>
<proteinExistence type="inferred from homology"/>
<dbReference type="PROSITE" id="PS00678">
    <property type="entry name" value="WD_REPEATS_1"/>
    <property type="match status" value="1"/>
</dbReference>
<dbReference type="EMBL" id="JACTNZ010000010">
    <property type="protein sequence ID" value="KAG5529096.1"/>
    <property type="molecule type" value="Genomic_DNA"/>
</dbReference>
<dbReference type="Pfam" id="PF24105">
    <property type="entry name" value="Beta-prop_CAF1B_HIR1"/>
    <property type="match status" value="1"/>
</dbReference>
<dbReference type="InterPro" id="IPR015943">
    <property type="entry name" value="WD40/YVTN_repeat-like_dom_sf"/>
</dbReference>
<keyword evidence="7" id="KW-0234">DNA repair</keyword>
<dbReference type="InterPro" id="IPR055410">
    <property type="entry name" value="Beta-prop_CAF1B_HIR1"/>
</dbReference>
<dbReference type="PANTHER" id="PTHR15271:SF4">
    <property type="entry name" value="CHROMATIN ASSEMBLY FACTOR 1 SUBUNIT B"/>
    <property type="match status" value="1"/>
</dbReference>
<dbReference type="GO" id="GO:0033186">
    <property type="term" value="C:CAF-1 complex"/>
    <property type="evidence" value="ECO:0007669"/>
    <property type="project" value="TreeGrafter"/>
</dbReference>
<dbReference type="InterPro" id="IPR001680">
    <property type="entry name" value="WD40_rpt"/>
</dbReference>
<evidence type="ECO:0000313" key="12">
    <source>
        <dbReference type="EMBL" id="KAG5529096.1"/>
    </source>
</evidence>
<accession>A0AAV6IK90</accession>
<evidence type="ECO:0000256" key="4">
    <source>
        <dbReference type="ARBA" id="ARBA00022737"/>
    </source>
</evidence>
<dbReference type="SMART" id="SM00320">
    <property type="entry name" value="WD40"/>
    <property type="match status" value="3"/>
</dbReference>
<keyword evidence="4" id="KW-0677">Repeat</keyword>
<keyword evidence="6" id="KW-0156">Chromatin regulator</keyword>
<dbReference type="InterPro" id="IPR019775">
    <property type="entry name" value="WD40_repeat_CS"/>
</dbReference>
<name>A0AAV6IK90_9ERIC</name>
<keyword evidence="3 9" id="KW-0853">WD repeat</keyword>